<protein>
    <submittedName>
        <fullName evidence="1">Uncharacterized protein</fullName>
    </submittedName>
</protein>
<dbReference type="EMBL" id="LT991977">
    <property type="protein sequence ID" value="SPK75949.1"/>
    <property type="molecule type" value="Genomic_DNA"/>
</dbReference>
<organism evidence="1 2">
    <name type="scientific">Cupriavidus taiwanensis</name>
    <dbReference type="NCBI Taxonomy" id="164546"/>
    <lineage>
        <taxon>Bacteria</taxon>
        <taxon>Pseudomonadati</taxon>
        <taxon>Pseudomonadota</taxon>
        <taxon>Betaproteobacteria</taxon>
        <taxon>Burkholderiales</taxon>
        <taxon>Burkholderiaceae</taxon>
        <taxon>Cupriavidus</taxon>
    </lineage>
</organism>
<accession>A0A375IQR5</accession>
<reference evidence="1 2" key="1">
    <citation type="submission" date="2018-01" db="EMBL/GenBank/DDBJ databases">
        <authorList>
            <person name="Gaut B.S."/>
            <person name="Morton B.R."/>
            <person name="Clegg M.T."/>
            <person name="Duvall M.R."/>
        </authorList>
    </citation>
    <scope>NUCLEOTIDE SEQUENCE [LARGE SCALE GENOMIC DNA]</scope>
    <source>
        <strain evidence="1">Cupriavidus taiwanensis LMG 19425</strain>
        <plasmid evidence="2">Plasmid ii</plasmid>
    </source>
</reference>
<gene>
    <name evidence="1" type="ORF">CT19425_MP70109</name>
</gene>
<dbReference type="AlphaFoldDB" id="A0A375IQR5"/>
<name>A0A375IQR5_9BURK</name>
<evidence type="ECO:0000313" key="2">
    <source>
        <dbReference type="Proteomes" id="UP000255505"/>
    </source>
</evidence>
<sequence>MTEAGRGLQARAKPIPGSVLCASACSDKKLAELRAEPDALRARFADGNPWVRQLDLNLAGIPTATRLGFAGKYIAHYLIAVYVDG</sequence>
<proteinExistence type="predicted"/>
<evidence type="ECO:0000313" key="1">
    <source>
        <dbReference type="EMBL" id="SPK75949.1"/>
    </source>
</evidence>
<dbReference type="Proteomes" id="UP000255505">
    <property type="component" value="Plasmid II"/>
</dbReference>
<geneLocation type="plasmid" evidence="1">
    <name>II</name>
</geneLocation>
<keyword evidence="1" id="KW-0614">Plasmid</keyword>